<dbReference type="SMART" id="SM00220">
    <property type="entry name" value="S_TKc"/>
    <property type="match status" value="1"/>
</dbReference>
<keyword evidence="4" id="KW-0418">Kinase</keyword>
<dbReference type="GO" id="GO:0005886">
    <property type="term" value="C:plasma membrane"/>
    <property type="evidence" value="ECO:0007669"/>
    <property type="project" value="TreeGrafter"/>
</dbReference>
<dbReference type="InterPro" id="IPR001245">
    <property type="entry name" value="Ser-Thr/Tyr_kinase_cat_dom"/>
</dbReference>
<reference evidence="7 8" key="1">
    <citation type="journal article" date="2019" name="Genome Biol. Evol.">
        <title>Insights into the evolution of the New World diploid cottons (Gossypium, subgenus Houzingenia) based on genome sequencing.</title>
        <authorList>
            <person name="Grover C.E."/>
            <person name="Arick M.A. 2nd"/>
            <person name="Thrash A."/>
            <person name="Conover J.L."/>
            <person name="Sanders W.S."/>
            <person name="Peterson D.G."/>
            <person name="Frelichowski J.E."/>
            <person name="Scheffler J.A."/>
            <person name="Scheffler B.E."/>
            <person name="Wendel J.F."/>
        </authorList>
    </citation>
    <scope>NUCLEOTIDE SEQUENCE [LARGE SCALE GENOMIC DNA]</scope>
    <source>
        <strain evidence="7">8</strain>
        <tissue evidence="7">Leaf</tissue>
    </source>
</reference>
<evidence type="ECO:0000256" key="1">
    <source>
        <dbReference type="ARBA" id="ARBA00022527"/>
    </source>
</evidence>
<evidence type="ECO:0000313" key="7">
    <source>
        <dbReference type="EMBL" id="MBA0778465.1"/>
    </source>
</evidence>
<gene>
    <name evidence="7" type="ORF">Gotri_006324</name>
</gene>
<protein>
    <recommendedName>
        <fullName evidence="6">Protein kinase domain-containing protein</fullName>
    </recommendedName>
</protein>
<organism evidence="7 8">
    <name type="scientific">Gossypium trilobum</name>
    <dbReference type="NCBI Taxonomy" id="34281"/>
    <lineage>
        <taxon>Eukaryota</taxon>
        <taxon>Viridiplantae</taxon>
        <taxon>Streptophyta</taxon>
        <taxon>Embryophyta</taxon>
        <taxon>Tracheophyta</taxon>
        <taxon>Spermatophyta</taxon>
        <taxon>Magnoliopsida</taxon>
        <taxon>eudicotyledons</taxon>
        <taxon>Gunneridae</taxon>
        <taxon>Pentapetalae</taxon>
        <taxon>rosids</taxon>
        <taxon>malvids</taxon>
        <taxon>Malvales</taxon>
        <taxon>Malvaceae</taxon>
        <taxon>Malvoideae</taxon>
        <taxon>Gossypium</taxon>
    </lineage>
</organism>
<keyword evidence="5" id="KW-0067">ATP-binding</keyword>
<dbReference type="AlphaFoldDB" id="A0A7J9F1G3"/>
<dbReference type="Gene3D" id="1.10.510.10">
    <property type="entry name" value="Transferase(Phosphotransferase) domain 1"/>
    <property type="match status" value="1"/>
</dbReference>
<dbReference type="InterPro" id="IPR011009">
    <property type="entry name" value="Kinase-like_dom_sf"/>
</dbReference>
<keyword evidence="3" id="KW-0547">Nucleotide-binding</keyword>
<dbReference type="InterPro" id="IPR008271">
    <property type="entry name" value="Ser/Thr_kinase_AS"/>
</dbReference>
<dbReference type="InterPro" id="IPR000719">
    <property type="entry name" value="Prot_kinase_dom"/>
</dbReference>
<name>A0A7J9F1G3_9ROSI</name>
<sequence length="168" mass="19103">MDFNLYSNGSNDHSTAFHSGSLDDGQEVAIKRLSSGSSQGLVEFKNELILIAKLQHTNLVRLLGFCVQGEDKMLVYEYMPNKSLDTFIFDDSKRKLLNWDKRFSIIEGIAQGLLYLHKYSRLRIIHRDLKLSNILLDENMNPKISDFGLARIYKTSEAGSNTNRIVGT</sequence>
<dbReference type="GO" id="GO:0005524">
    <property type="term" value="F:ATP binding"/>
    <property type="evidence" value="ECO:0007669"/>
    <property type="project" value="UniProtKB-KW"/>
</dbReference>
<accession>A0A7J9F1G3</accession>
<dbReference type="Pfam" id="PF07714">
    <property type="entry name" value="PK_Tyr_Ser-Thr"/>
    <property type="match status" value="1"/>
</dbReference>
<dbReference type="GO" id="GO:0004674">
    <property type="term" value="F:protein serine/threonine kinase activity"/>
    <property type="evidence" value="ECO:0007669"/>
    <property type="project" value="UniProtKB-KW"/>
</dbReference>
<dbReference type="FunFam" id="1.10.510.10:FF:001019">
    <property type="entry name" value="G-type lectin S-receptor-like serine/threonine-protein kinase B120"/>
    <property type="match status" value="1"/>
</dbReference>
<evidence type="ECO:0000259" key="6">
    <source>
        <dbReference type="PROSITE" id="PS50011"/>
    </source>
</evidence>
<evidence type="ECO:0000313" key="8">
    <source>
        <dbReference type="Proteomes" id="UP000593568"/>
    </source>
</evidence>
<dbReference type="PROSITE" id="PS00108">
    <property type="entry name" value="PROTEIN_KINASE_ST"/>
    <property type="match status" value="1"/>
</dbReference>
<proteinExistence type="predicted"/>
<dbReference type="EMBL" id="JABEZW010000010">
    <property type="protein sequence ID" value="MBA0778465.1"/>
    <property type="molecule type" value="Genomic_DNA"/>
</dbReference>
<dbReference type="SUPFAM" id="SSF56112">
    <property type="entry name" value="Protein kinase-like (PK-like)"/>
    <property type="match status" value="1"/>
</dbReference>
<evidence type="ECO:0000256" key="2">
    <source>
        <dbReference type="ARBA" id="ARBA00022679"/>
    </source>
</evidence>
<feature type="domain" description="Protein kinase" evidence="6">
    <location>
        <begin position="1"/>
        <end position="168"/>
    </location>
</feature>
<evidence type="ECO:0000256" key="3">
    <source>
        <dbReference type="ARBA" id="ARBA00022741"/>
    </source>
</evidence>
<dbReference type="PANTHER" id="PTHR27002:SF1063">
    <property type="entry name" value="RECEPTOR-LIKE SERINE_THREONINE-PROTEIN KINASE"/>
    <property type="match status" value="1"/>
</dbReference>
<comment type="caution">
    <text evidence="7">The sequence shown here is derived from an EMBL/GenBank/DDBJ whole genome shotgun (WGS) entry which is preliminary data.</text>
</comment>
<dbReference type="Proteomes" id="UP000593568">
    <property type="component" value="Unassembled WGS sequence"/>
</dbReference>
<evidence type="ECO:0000256" key="5">
    <source>
        <dbReference type="ARBA" id="ARBA00022840"/>
    </source>
</evidence>
<keyword evidence="1" id="KW-0723">Serine/threonine-protein kinase</keyword>
<keyword evidence="8" id="KW-1185">Reference proteome</keyword>
<dbReference type="PROSITE" id="PS50011">
    <property type="entry name" value="PROTEIN_KINASE_DOM"/>
    <property type="match status" value="1"/>
</dbReference>
<evidence type="ECO:0000256" key="4">
    <source>
        <dbReference type="ARBA" id="ARBA00022777"/>
    </source>
</evidence>
<dbReference type="PANTHER" id="PTHR27002">
    <property type="entry name" value="RECEPTOR-LIKE SERINE/THREONINE-PROTEIN KINASE SD1-8"/>
    <property type="match status" value="1"/>
</dbReference>
<keyword evidence="2" id="KW-0808">Transferase</keyword>
<dbReference type="FunFam" id="3.30.200.20:FF:001120">
    <property type="entry name" value="Putative DUF26-domain receptor-like protein kinase family protein"/>
    <property type="match status" value="1"/>
</dbReference>
<dbReference type="Gene3D" id="3.30.200.20">
    <property type="entry name" value="Phosphorylase Kinase, domain 1"/>
    <property type="match status" value="1"/>
</dbReference>